<proteinExistence type="predicted"/>
<keyword evidence="1" id="KW-0472">Membrane</keyword>
<sequence length="458" mass="50649">MIQQAIDFSGKSCVSWKMFENAMDMLEKGAVRKRLLEGALSCPECGEQTADFPVEWDRVLECEACGIKASLSEWASRSEENDCIGEVVSLPENSTIQKSGDGWGGSVWHIPPAGKFLAVLLLGIFWCSITGFASVITITSMISGNEVRDAMPWWMAIIFFGIFWTIGLRMLYEALKLKFLSHTIVVSGGVLALRREMFGRSNERALNCSEIRTIERREFYRQNKQPVFGIEIKADRAKMKFGGGLDKAEQVWLISELRREVFASRKTPGTRSGGHEGGAVKSVFSYSIPGAKKGSWLAGLVMSLIGGLFMCIGIFGISQSAWPEWNPDLGIENLLAYLPALFSDGFAAIWTLVSSVFLLIGLSALVAAIKGHGVDRRIEGNPTDISIRRYQRGKILEDQSFPRREVTDIRSSVSGKSNGKDMKRLELIVNDRVVKIARWIDGGAADKLVSEVRQAMGL</sequence>
<feature type="transmembrane region" description="Helical" evidence="1">
    <location>
        <begin position="347"/>
        <end position="369"/>
    </location>
</feature>
<name>A0ABW5DAS5_9BACT</name>
<feature type="transmembrane region" description="Helical" evidence="1">
    <location>
        <begin position="116"/>
        <end position="141"/>
    </location>
</feature>
<keyword evidence="3" id="KW-1185">Reference proteome</keyword>
<evidence type="ECO:0008006" key="4">
    <source>
        <dbReference type="Google" id="ProtNLM"/>
    </source>
</evidence>
<comment type="caution">
    <text evidence="2">The sequence shown here is derived from an EMBL/GenBank/DDBJ whole genome shotgun (WGS) entry which is preliminary data.</text>
</comment>
<dbReference type="EMBL" id="JBHUIT010000017">
    <property type="protein sequence ID" value="MFD2257024.1"/>
    <property type="molecule type" value="Genomic_DNA"/>
</dbReference>
<dbReference type="RefSeq" id="WP_386820312.1">
    <property type="nucleotide sequence ID" value="NZ_JBHUIT010000017.1"/>
</dbReference>
<keyword evidence="1" id="KW-1133">Transmembrane helix</keyword>
<evidence type="ECO:0000313" key="3">
    <source>
        <dbReference type="Proteomes" id="UP001597375"/>
    </source>
</evidence>
<evidence type="ECO:0000313" key="2">
    <source>
        <dbReference type="EMBL" id="MFD2257024.1"/>
    </source>
</evidence>
<gene>
    <name evidence="2" type="ORF">ACFSSA_10070</name>
</gene>
<dbReference type="Proteomes" id="UP001597375">
    <property type="component" value="Unassembled WGS sequence"/>
</dbReference>
<evidence type="ECO:0000256" key="1">
    <source>
        <dbReference type="SAM" id="Phobius"/>
    </source>
</evidence>
<organism evidence="2 3">
    <name type="scientific">Luteolibacter algae</name>
    <dbReference type="NCBI Taxonomy" id="454151"/>
    <lineage>
        <taxon>Bacteria</taxon>
        <taxon>Pseudomonadati</taxon>
        <taxon>Verrucomicrobiota</taxon>
        <taxon>Verrucomicrobiia</taxon>
        <taxon>Verrucomicrobiales</taxon>
        <taxon>Verrucomicrobiaceae</taxon>
        <taxon>Luteolibacter</taxon>
    </lineage>
</organism>
<reference evidence="3" key="1">
    <citation type="journal article" date="2019" name="Int. J. Syst. Evol. Microbiol.">
        <title>The Global Catalogue of Microorganisms (GCM) 10K type strain sequencing project: providing services to taxonomists for standard genome sequencing and annotation.</title>
        <authorList>
            <consortium name="The Broad Institute Genomics Platform"/>
            <consortium name="The Broad Institute Genome Sequencing Center for Infectious Disease"/>
            <person name="Wu L."/>
            <person name="Ma J."/>
        </authorList>
    </citation>
    <scope>NUCLEOTIDE SEQUENCE [LARGE SCALE GENOMIC DNA]</scope>
    <source>
        <strain evidence="3">CGMCC 4.7106</strain>
    </source>
</reference>
<feature type="transmembrane region" description="Helical" evidence="1">
    <location>
        <begin position="296"/>
        <end position="317"/>
    </location>
</feature>
<feature type="transmembrane region" description="Helical" evidence="1">
    <location>
        <begin position="153"/>
        <end position="172"/>
    </location>
</feature>
<accession>A0ABW5DAS5</accession>
<protein>
    <recommendedName>
        <fullName evidence="4">PH domain-containing protein</fullName>
    </recommendedName>
</protein>
<keyword evidence="1" id="KW-0812">Transmembrane</keyword>